<name>A0A4Q5H7J3_9BACE</name>
<keyword evidence="1" id="KW-0175">Coiled coil</keyword>
<comment type="caution">
    <text evidence="3">The sequence shown here is derived from an EMBL/GenBank/DDBJ whole genome shotgun (WGS) entry which is preliminary data.</text>
</comment>
<protein>
    <submittedName>
        <fullName evidence="3">Uncharacterized protein</fullName>
    </submittedName>
</protein>
<dbReference type="Proteomes" id="UP000291917">
    <property type="component" value="Unassembled WGS sequence"/>
</dbReference>
<evidence type="ECO:0000256" key="1">
    <source>
        <dbReference type="SAM" id="Coils"/>
    </source>
</evidence>
<accession>A0A4Q5H7J3</accession>
<dbReference type="Proteomes" id="UP000335496">
    <property type="component" value="Unassembled WGS sequence"/>
</dbReference>
<organism evidence="3 4">
    <name type="scientific">Bacteroides eggerthii</name>
    <dbReference type="NCBI Taxonomy" id="28111"/>
    <lineage>
        <taxon>Bacteria</taxon>
        <taxon>Pseudomonadati</taxon>
        <taxon>Bacteroidota</taxon>
        <taxon>Bacteroidia</taxon>
        <taxon>Bacteroidales</taxon>
        <taxon>Bacteroidaceae</taxon>
        <taxon>Bacteroides</taxon>
    </lineage>
</organism>
<sequence length="264" mass="27914">MDGGVINLGQVAFVDKGVYSSSVTYKRFNFIVTDDSCYLSLKDGNIGHAITDSTWWKCLAKGSQATEAAKKALEATNKALEAVQKAEAAIVQATQQAANANSAASSANTAADTASSLISETETELSNLRELLSEVRTATKTAQDAYDLVSQIDGVNVFARIPATLVVQETINAVVGSSPILTKQIFPKTANQSVIFQIASGNGTINPDGVVSSPTEAGNLVINVISTISSFLWKQVTVKFRALQARTTENGTARTTENGEEIEC</sequence>
<dbReference type="EMBL" id="RCXL01000003">
    <property type="protein sequence ID" value="RYT77499.1"/>
    <property type="molecule type" value="Genomic_DNA"/>
</dbReference>
<gene>
    <name evidence="3" type="ORF">EAJ03_02845</name>
    <name evidence="2" type="ORF">F2Z23_02835</name>
</gene>
<reference evidence="2 5" key="1">
    <citation type="journal article" date="2019" name="Nat. Med.">
        <title>A library of human gut bacterial isolates paired with longitudinal multiomics data enables mechanistic microbiome research.</title>
        <authorList>
            <person name="Poyet M."/>
            <person name="Groussin M."/>
            <person name="Gibbons S.M."/>
            <person name="Avila-Pacheco J."/>
            <person name="Jiang X."/>
            <person name="Kearney S.M."/>
            <person name="Perrotta A.R."/>
            <person name="Berdy B."/>
            <person name="Zhao S."/>
            <person name="Lieberman T.D."/>
            <person name="Swanson P.K."/>
            <person name="Smith M."/>
            <person name="Roesemann S."/>
            <person name="Alexander J.E."/>
            <person name="Rich S.A."/>
            <person name="Livny J."/>
            <person name="Vlamakis H."/>
            <person name="Clish C."/>
            <person name="Bullock K."/>
            <person name="Deik A."/>
            <person name="Scott J."/>
            <person name="Pierce K.A."/>
            <person name="Xavier R.J."/>
            <person name="Alm E.J."/>
        </authorList>
    </citation>
    <scope>NUCLEOTIDE SEQUENCE [LARGE SCALE GENOMIC DNA]</scope>
    <source>
        <strain evidence="2 5">BIOML-A1</strain>
    </source>
</reference>
<feature type="coiled-coil region" evidence="1">
    <location>
        <begin position="63"/>
        <end position="138"/>
    </location>
</feature>
<evidence type="ECO:0000313" key="4">
    <source>
        <dbReference type="Proteomes" id="UP000291917"/>
    </source>
</evidence>
<evidence type="ECO:0000313" key="3">
    <source>
        <dbReference type="EMBL" id="RYT77499.1"/>
    </source>
</evidence>
<reference evidence="3 4" key="2">
    <citation type="journal article" date="2019" name="Science, e1252229">
        <title>Invertible promoters mediate bacterial phase variation, antibiotic resistance, and host adaptation in the gut.</title>
        <authorList>
            <person name="Jiang X."/>
            <person name="Hall A.B."/>
            <person name="Arthur T.D."/>
            <person name="Plichta D.R."/>
            <person name="Covington C.T."/>
            <person name="Poyet M."/>
            <person name="Crothers J."/>
            <person name="Moses P.L."/>
            <person name="Tolonen A.C."/>
            <person name="Vlamakis H."/>
            <person name="Alm E.J."/>
            <person name="Xavier R.J."/>
        </authorList>
    </citation>
    <scope>NUCLEOTIDE SEQUENCE [LARGE SCALE GENOMIC DNA]</scope>
    <source>
        <strain evidence="3">Bj_0095</strain>
        <strain evidence="4">bj_0095</strain>
    </source>
</reference>
<dbReference type="AlphaFoldDB" id="A0A4Q5H7J3"/>
<dbReference type="RefSeq" id="WP_130088870.1">
    <property type="nucleotide sequence ID" value="NZ_RCXL01000003.1"/>
</dbReference>
<evidence type="ECO:0000313" key="2">
    <source>
        <dbReference type="EMBL" id="KAA5276242.1"/>
    </source>
</evidence>
<dbReference type="EMBL" id="VVZX01000003">
    <property type="protein sequence ID" value="KAA5276242.1"/>
    <property type="molecule type" value="Genomic_DNA"/>
</dbReference>
<keyword evidence="5" id="KW-1185">Reference proteome</keyword>
<proteinExistence type="predicted"/>
<evidence type="ECO:0000313" key="5">
    <source>
        <dbReference type="Proteomes" id="UP000335496"/>
    </source>
</evidence>